<comment type="caution">
    <text evidence="10">The sequence shown here is derived from an EMBL/GenBank/DDBJ whole genome shotgun (WGS) entry which is preliminary data.</text>
</comment>
<evidence type="ECO:0000256" key="3">
    <source>
        <dbReference type="ARBA" id="ARBA00022475"/>
    </source>
</evidence>
<feature type="transmembrane region" description="Helical" evidence="9">
    <location>
        <begin position="251"/>
        <end position="271"/>
    </location>
</feature>
<evidence type="ECO:0000256" key="1">
    <source>
        <dbReference type="ARBA" id="ARBA00004651"/>
    </source>
</evidence>
<dbReference type="PIRSF" id="PIRSF002746">
    <property type="entry name" value="Gluconate_transporter"/>
    <property type="match status" value="1"/>
</dbReference>
<feature type="transmembrane region" description="Helical" evidence="9">
    <location>
        <begin position="322"/>
        <end position="342"/>
    </location>
</feature>
<accession>A0A930VCX1</accession>
<evidence type="ECO:0000256" key="4">
    <source>
        <dbReference type="ARBA" id="ARBA00022692"/>
    </source>
</evidence>
<dbReference type="Pfam" id="PF02447">
    <property type="entry name" value="GntP_permease"/>
    <property type="match status" value="1"/>
</dbReference>
<feature type="transmembrane region" description="Helical" evidence="9">
    <location>
        <begin position="407"/>
        <end position="424"/>
    </location>
</feature>
<dbReference type="EMBL" id="JADKPN010000004">
    <property type="protein sequence ID" value="MBF4763291.1"/>
    <property type="molecule type" value="Genomic_DNA"/>
</dbReference>
<comment type="similarity">
    <text evidence="7">Belongs to the GntP permease family.</text>
</comment>
<evidence type="ECO:0000256" key="5">
    <source>
        <dbReference type="ARBA" id="ARBA00022989"/>
    </source>
</evidence>
<dbReference type="InterPro" id="IPR003474">
    <property type="entry name" value="Glcn_transporter"/>
</dbReference>
<dbReference type="RefSeq" id="WP_194706485.1">
    <property type="nucleotide sequence ID" value="NZ_JADKPN010000004.1"/>
</dbReference>
<keyword evidence="2" id="KW-0813">Transport</keyword>
<dbReference type="AlphaFoldDB" id="A0A930VCX1"/>
<feature type="compositionally biased region" description="Basic and acidic residues" evidence="8">
    <location>
        <begin position="231"/>
        <end position="245"/>
    </location>
</feature>
<sequence length="469" mass="47542">MIALAAPLTDAGNTQLVIAAILGIATVVLLITLAKLHPFIALMLGAAVMGGVAAVAPLDIVTSFTTGFGTTMGTVGILIALGAMVGKLLADSGGSDTIVNTIIGKVGARGLPWAMALIAAILGLPLFFEVGVVLLVPVVLLVARRLDIPVMRVGIPALAGLSILHGLVPPHPGPLVAIDAVGADLGRTLLFGLIVAVPTLVVCGPLLARFVEQWVPVPAVAAPGGADPDLGGDREDRRTTETEPVTRRPGFAAAIVSITLPVVLMLIRAIVELVVDDPENGAQKFFDFIGTPAVALLAAVLVAMFALGFGTGMNREQVEKSLGSGLPTIAGILLIVAAGGGFKQMLVDSGVANVIGDWAAGSGLSILVLGWLVAVGVRLATGSATVATITAGGIVSGIAADLGTNDLSLLVLAIGCGSLFFSHVNDAGFWLVKEYFGLTIGQTIKSWSVMETAISVVGLVCVLLLNLVV</sequence>
<feature type="transmembrane region" description="Helical" evidence="9">
    <location>
        <begin position="68"/>
        <end position="90"/>
    </location>
</feature>
<feature type="transmembrane region" description="Helical" evidence="9">
    <location>
        <begin position="110"/>
        <end position="143"/>
    </location>
</feature>
<protein>
    <submittedName>
        <fullName evidence="10">Gluconate transporter</fullName>
    </submittedName>
</protein>
<feature type="transmembrane region" description="Helical" evidence="9">
    <location>
        <begin position="39"/>
        <end position="61"/>
    </location>
</feature>
<dbReference type="GO" id="GO:0005886">
    <property type="term" value="C:plasma membrane"/>
    <property type="evidence" value="ECO:0007669"/>
    <property type="project" value="UniProtKB-SubCell"/>
</dbReference>
<dbReference type="GO" id="GO:0015128">
    <property type="term" value="F:gluconate transmembrane transporter activity"/>
    <property type="evidence" value="ECO:0007669"/>
    <property type="project" value="InterPro"/>
</dbReference>
<evidence type="ECO:0000313" key="11">
    <source>
        <dbReference type="Proteomes" id="UP000640489"/>
    </source>
</evidence>
<feature type="region of interest" description="Disordered" evidence="8">
    <location>
        <begin position="225"/>
        <end position="245"/>
    </location>
</feature>
<keyword evidence="3" id="KW-1003">Cell membrane</keyword>
<reference evidence="10" key="1">
    <citation type="submission" date="2020-11" db="EMBL/GenBank/DDBJ databases">
        <title>Nocardioides sp. nov., isolated from Soil of Cynanchum wilfordii Hemsley rhizosphere.</title>
        <authorList>
            <person name="Lee J.-S."/>
            <person name="Suh M.K."/>
            <person name="Kim J.-S."/>
        </authorList>
    </citation>
    <scope>NUCLEOTIDE SEQUENCE</scope>
    <source>
        <strain evidence="10">KCTC 19275</strain>
    </source>
</reference>
<dbReference type="PANTHER" id="PTHR30354:SF22">
    <property type="entry name" value="HIGH-AFFINITY GLUCONATE TRANSPORTER"/>
    <property type="match status" value="1"/>
</dbReference>
<evidence type="ECO:0000313" key="10">
    <source>
        <dbReference type="EMBL" id="MBF4763291.1"/>
    </source>
</evidence>
<evidence type="ECO:0000256" key="8">
    <source>
        <dbReference type="SAM" id="MobiDB-lite"/>
    </source>
</evidence>
<feature type="transmembrane region" description="Helical" evidence="9">
    <location>
        <begin position="188"/>
        <end position="208"/>
    </location>
</feature>
<feature type="transmembrane region" description="Helical" evidence="9">
    <location>
        <begin position="291"/>
        <end position="310"/>
    </location>
</feature>
<dbReference type="PANTHER" id="PTHR30354">
    <property type="entry name" value="GNT FAMILY GLUCONATE TRANSPORTER"/>
    <property type="match status" value="1"/>
</dbReference>
<name>A0A930VCX1_9ACTN</name>
<dbReference type="NCBIfam" id="TIGR00791">
    <property type="entry name" value="gntP"/>
    <property type="match status" value="1"/>
</dbReference>
<keyword evidence="6 9" id="KW-0472">Membrane</keyword>
<evidence type="ECO:0000256" key="7">
    <source>
        <dbReference type="ARBA" id="ARBA00049663"/>
    </source>
</evidence>
<feature type="transmembrane region" description="Helical" evidence="9">
    <location>
        <begin position="12"/>
        <end position="33"/>
    </location>
</feature>
<keyword evidence="4 9" id="KW-0812">Transmembrane</keyword>
<evidence type="ECO:0000256" key="6">
    <source>
        <dbReference type="ARBA" id="ARBA00023136"/>
    </source>
</evidence>
<organism evidence="10 11">
    <name type="scientific">Nocardioides islandensis</name>
    <dbReference type="NCBI Taxonomy" id="433663"/>
    <lineage>
        <taxon>Bacteria</taxon>
        <taxon>Bacillati</taxon>
        <taxon>Actinomycetota</taxon>
        <taxon>Actinomycetes</taxon>
        <taxon>Propionibacteriales</taxon>
        <taxon>Nocardioidaceae</taxon>
        <taxon>Nocardioides</taxon>
    </lineage>
</organism>
<proteinExistence type="inferred from homology"/>
<comment type="subcellular location">
    <subcellularLocation>
        <location evidence="1">Cell membrane</location>
        <topology evidence="1">Multi-pass membrane protein</topology>
    </subcellularLocation>
</comment>
<evidence type="ECO:0000256" key="9">
    <source>
        <dbReference type="SAM" id="Phobius"/>
    </source>
</evidence>
<feature type="transmembrane region" description="Helical" evidence="9">
    <location>
        <begin position="444"/>
        <end position="468"/>
    </location>
</feature>
<evidence type="ECO:0000256" key="2">
    <source>
        <dbReference type="ARBA" id="ARBA00022448"/>
    </source>
</evidence>
<dbReference type="Proteomes" id="UP000640489">
    <property type="component" value="Unassembled WGS sequence"/>
</dbReference>
<keyword evidence="5 9" id="KW-1133">Transmembrane helix</keyword>
<feature type="transmembrane region" description="Helical" evidence="9">
    <location>
        <begin position="362"/>
        <end position="395"/>
    </location>
</feature>
<keyword evidence="11" id="KW-1185">Reference proteome</keyword>
<feature type="transmembrane region" description="Helical" evidence="9">
    <location>
        <begin position="150"/>
        <end position="168"/>
    </location>
</feature>
<gene>
    <name evidence="10" type="ORF">ISU07_09135</name>
</gene>